<accession>W1YI95</accession>
<protein>
    <submittedName>
        <fullName evidence="1">Uncharacterized protein</fullName>
    </submittedName>
</protein>
<dbReference type="EMBL" id="AZMM01005164">
    <property type="protein sequence ID" value="ETJ40914.1"/>
    <property type="molecule type" value="Genomic_DNA"/>
</dbReference>
<organism evidence="1">
    <name type="scientific">human gut metagenome</name>
    <dbReference type="NCBI Taxonomy" id="408170"/>
    <lineage>
        <taxon>unclassified sequences</taxon>
        <taxon>metagenomes</taxon>
        <taxon>organismal metagenomes</taxon>
    </lineage>
</organism>
<proteinExistence type="predicted"/>
<dbReference type="AlphaFoldDB" id="W1YI95"/>
<comment type="caution">
    <text evidence="1">The sequence shown here is derived from an EMBL/GenBank/DDBJ whole genome shotgun (WGS) entry which is preliminary data.</text>
</comment>
<gene>
    <name evidence="1" type="ORF">Q604_UNBC05164G0001</name>
</gene>
<evidence type="ECO:0000313" key="1">
    <source>
        <dbReference type="EMBL" id="ETJ40914.1"/>
    </source>
</evidence>
<sequence length="68" mass="6925">VLRGSAVASAVRAVGLNSGTEHDPERAMGGGSYYQASRAGGNGKSNKWDCGPTAPSITVSFMLQIGRA</sequence>
<feature type="non-terminal residue" evidence="1">
    <location>
        <position position="68"/>
    </location>
</feature>
<name>W1YI95_9ZZZZ</name>
<feature type="non-terminal residue" evidence="1">
    <location>
        <position position="1"/>
    </location>
</feature>
<reference evidence="1" key="1">
    <citation type="submission" date="2013-12" db="EMBL/GenBank/DDBJ databases">
        <title>A Varibaculum cambriense genome reconstructed from a premature infant gut community with otherwise low bacterial novelty that shifts toward anaerobic metabolism during the third week of life.</title>
        <authorList>
            <person name="Brown C.T."/>
            <person name="Sharon I."/>
            <person name="Thomas B.C."/>
            <person name="Castelle C.J."/>
            <person name="Morowitz M.J."/>
            <person name="Banfield J.F."/>
        </authorList>
    </citation>
    <scope>NUCLEOTIDE SEQUENCE</scope>
</reference>